<feature type="region of interest" description="Disordered" evidence="1">
    <location>
        <begin position="392"/>
        <end position="414"/>
    </location>
</feature>
<keyword evidence="4" id="KW-1185">Reference proteome</keyword>
<dbReference type="Pfam" id="PF13621">
    <property type="entry name" value="Cupin_8"/>
    <property type="match status" value="1"/>
</dbReference>
<feature type="region of interest" description="Disordered" evidence="1">
    <location>
        <begin position="143"/>
        <end position="168"/>
    </location>
</feature>
<dbReference type="SMART" id="SM00558">
    <property type="entry name" value="JmjC"/>
    <property type="match status" value="1"/>
</dbReference>
<feature type="compositionally biased region" description="Acidic residues" evidence="1">
    <location>
        <begin position="392"/>
        <end position="411"/>
    </location>
</feature>
<evidence type="ECO:0000313" key="3">
    <source>
        <dbReference type="EMBL" id="KAF2675530.1"/>
    </source>
</evidence>
<organism evidence="3 4">
    <name type="scientific">Microthyrium microscopicum</name>
    <dbReference type="NCBI Taxonomy" id="703497"/>
    <lineage>
        <taxon>Eukaryota</taxon>
        <taxon>Fungi</taxon>
        <taxon>Dikarya</taxon>
        <taxon>Ascomycota</taxon>
        <taxon>Pezizomycotina</taxon>
        <taxon>Dothideomycetes</taxon>
        <taxon>Dothideomycetes incertae sedis</taxon>
        <taxon>Microthyriales</taxon>
        <taxon>Microthyriaceae</taxon>
        <taxon>Microthyrium</taxon>
    </lineage>
</organism>
<dbReference type="OrthoDB" id="47172at2759"/>
<gene>
    <name evidence="3" type="ORF">BT63DRAFT_420726</name>
</gene>
<feature type="domain" description="JmjC" evidence="2">
    <location>
        <begin position="281"/>
        <end position="464"/>
    </location>
</feature>
<dbReference type="SUPFAM" id="SSF51197">
    <property type="entry name" value="Clavaminate synthase-like"/>
    <property type="match status" value="1"/>
</dbReference>
<evidence type="ECO:0000256" key="1">
    <source>
        <dbReference type="SAM" id="MobiDB-lite"/>
    </source>
</evidence>
<name>A0A6A6UUM5_9PEZI</name>
<dbReference type="InterPro" id="IPR041667">
    <property type="entry name" value="Cupin_8"/>
</dbReference>
<dbReference type="EMBL" id="MU004230">
    <property type="protein sequence ID" value="KAF2675530.1"/>
    <property type="molecule type" value="Genomic_DNA"/>
</dbReference>
<evidence type="ECO:0000259" key="2">
    <source>
        <dbReference type="PROSITE" id="PS51184"/>
    </source>
</evidence>
<accession>A0A6A6UUM5</accession>
<sequence>MLKTESLLDVLKENLENDPIKQCGYAMLRALPLIPVEVIRQASIKINAYPFSEVPICWRRLYCDANLWKVKDTLRQLDGLLENPDGNFERCWKLLDGAVGDLDMAVSMTGAPLRKLLIEELLLDLGQLALDIEVQMGALNGESDQPAKQCPVPSKYAPGSTSAHPPIKHPIKRANDLSLAAFQSHLDSTNIEQGCPQPLIISNSLNNWPALGDRPWDNPAYLLKHTIGGRRLVPVEIGRSYTSEGWTQKMMSVREFLEANMFTANVPPSKRGYLAQHDLFSQVPELRKDIAIPDYCWTSPPDTAQDVQELAEPKLNAWIGPAHTVSPAHTDPHHNILAQVVGYKYVRLFAPDQAKCLYPRGMENGINMSNTSSVDVGMGMRIYEEWTGWDATDLEEDDREEANSEVDDDDEPNAKVFGKEFPLLGNAAYLEGILAPGECLYIPKGWWHYVRSLSPSFSVSFWWD</sequence>
<proteinExistence type="predicted"/>
<evidence type="ECO:0000313" key="4">
    <source>
        <dbReference type="Proteomes" id="UP000799302"/>
    </source>
</evidence>
<dbReference type="PANTHER" id="PTHR12461">
    <property type="entry name" value="HYPOXIA-INDUCIBLE FACTOR 1 ALPHA INHIBITOR-RELATED"/>
    <property type="match status" value="1"/>
</dbReference>
<dbReference type="Proteomes" id="UP000799302">
    <property type="component" value="Unassembled WGS sequence"/>
</dbReference>
<reference evidence="3" key="1">
    <citation type="journal article" date="2020" name="Stud. Mycol.">
        <title>101 Dothideomycetes genomes: a test case for predicting lifestyles and emergence of pathogens.</title>
        <authorList>
            <person name="Haridas S."/>
            <person name="Albert R."/>
            <person name="Binder M."/>
            <person name="Bloem J."/>
            <person name="Labutti K."/>
            <person name="Salamov A."/>
            <person name="Andreopoulos B."/>
            <person name="Baker S."/>
            <person name="Barry K."/>
            <person name="Bills G."/>
            <person name="Bluhm B."/>
            <person name="Cannon C."/>
            <person name="Castanera R."/>
            <person name="Culley D."/>
            <person name="Daum C."/>
            <person name="Ezra D."/>
            <person name="Gonzalez J."/>
            <person name="Henrissat B."/>
            <person name="Kuo A."/>
            <person name="Liang C."/>
            <person name="Lipzen A."/>
            <person name="Lutzoni F."/>
            <person name="Magnuson J."/>
            <person name="Mondo S."/>
            <person name="Nolan M."/>
            <person name="Ohm R."/>
            <person name="Pangilinan J."/>
            <person name="Park H.-J."/>
            <person name="Ramirez L."/>
            <person name="Alfaro M."/>
            <person name="Sun H."/>
            <person name="Tritt A."/>
            <person name="Yoshinaga Y."/>
            <person name="Zwiers L.-H."/>
            <person name="Turgeon B."/>
            <person name="Goodwin S."/>
            <person name="Spatafora J."/>
            <person name="Crous P."/>
            <person name="Grigoriev I."/>
        </authorList>
    </citation>
    <scope>NUCLEOTIDE SEQUENCE</scope>
    <source>
        <strain evidence="3">CBS 115976</strain>
    </source>
</reference>
<dbReference type="PANTHER" id="PTHR12461:SF101">
    <property type="entry name" value="TRNA WYBUTOSINE-SYNTHESIZING PROTEIN 4"/>
    <property type="match status" value="1"/>
</dbReference>
<dbReference type="InterPro" id="IPR003347">
    <property type="entry name" value="JmjC_dom"/>
</dbReference>
<dbReference type="Gene3D" id="2.60.120.650">
    <property type="entry name" value="Cupin"/>
    <property type="match status" value="1"/>
</dbReference>
<dbReference type="AlphaFoldDB" id="A0A6A6UUM5"/>
<protein>
    <submittedName>
        <fullName evidence="3">Clavaminate synthase-like protein</fullName>
    </submittedName>
</protein>
<dbReference type="PROSITE" id="PS51184">
    <property type="entry name" value="JMJC"/>
    <property type="match status" value="1"/>
</dbReference>